<protein>
    <recommendedName>
        <fullName evidence="12">Amine oxidase</fullName>
        <ecNumber evidence="12">1.4.3.-</ecNumber>
    </recommendedName>
</protein>
<dbReference type="PANTHER" id="PTHR10638">
    <property type="entry name" value="COPPER AMINE OXIDASE"/>
    <property type="match status" value="1"/>
</dbReference>
<gene>
    <name evidence="17" type="ORF">K7395_15495</name>
</gene>
<evidence type="ECO:0000256" key="7">
    <source>
        <dbReference type="ARBA" id="ARBA00022772"/>
    </source>
</evidence>
<dbReference type="NCBIfam" id="NF008559">
    <property type="entry name" value="PRK11504.1"/>
    <property type="match status" value="1"/>
</dbReference>
<reference evidence="17" key="1">
    <citation type="submission" date="2021-08" db="EMBL/GenBank/DDBJ databases">
        <title>DNA methylation of m4C regulates biosynthesis of daptomycin in Streptomyces roseosporus L30.</title>
        <authorList>
            <person name="Fang J.-L."/>
        </authorList>
    </citation>
    <scope>NUCLEOTIDE SEQUENCE</scope>
    <source>
        <strain evidence="17">L30</strain>
    </source>
</reference>
<dbReference type="Pfam" id="PF01179">
    <property type="entry name" value="Cu_amine_oxid"/>
    <property type="match status" value="1"/>
</dbReference>
<evidence type="ECO:0000256" key="2">
    <source>
        <dbReference type="ARBA" id="ARBA00001936"/>
    </source>
</evidence>
<evidence type="ECO:0000256" key="3">
    <source>
        <dbReference type="ARBA" id="ARBA00001947"/>
    </source>
</evidence>
<comment type="cofactor">
    <cofactor evidence="1">
        <name>Cu cation</name>
        <dbReference type="ChEBI" id="CHEBI:23378"/>
    </cofactor>
</comment>
<dbReference type="PANTHER" id="PTHR10638:SF86">
    <property type="entry name" value="COPPER AMINE OXIDASE 1-RELATED"/>
    <property type="match status" value="1"/>
</dbReference>
<dbReference type="InterPro" id="IPR000269">
    <property type="entry name" value="Cu_amine_oxidase"/>
</dbReference>
<organism evidence="17 18">
    <name type="scientific">Streptomyces filamentosus</name>
    <name type="common">Streptomyces roseosporus</name>
    <dbReference type="NCBI Taxonomy" id="67294"/>
    <lineage>
        <taxon>Bacteria</taxon>
        <taxon>Bacillati</taxon>
        <taxon>Actinomycetota</taxon>
        <taxon>Actinomycetes</taxon>
        <taxon>Kitasatosporales</taxon>
        <taxon>Streptomycetaceae</taxon>
        <taxon>Streptomyces</taxon>
    </lineage>
</organism>
<comment type="PTM">
    <text evidence="12">Topaquinone (TPQ) is generated by copper-dependent autoxidation of a specific tyrosyl residue.</text>
</comment>
<dbReference type="Pfam" id="PF02728">
    <property type="entry name" value="Cu_amine_oxidN3"/>
    <property type="match status" value="1"/>
</dbReference>
<evidence type="ECO:0000256" key="4">
    <source>
        <dbReference type="ARBA" id="ARBA00007983"/>
    </source>
</evidence>
<keyword evidence="8 12" id="KW-0560">Oxidoreductase</keyword>
<feature type="region of interest" description="Disordered" evidence="13">
    <location>
        <begin position="633"/>
        <end position="653"/>
    </location>
</feature>
<comment type="similarity">
    <text evidence="4 12">Belongs to the copper/topaquinone oxidase family.</text>
</comment>
<dbReference type="PROSITE" id="PS01165">
    <property type="entry name" value="COPPER_AMINE_OXID_2"/>
    <property type="match status" value="1"/>
</dbReference>
<dbReference type="EMBL" id="CP098609">
    <property type="protein sequence ID" value="USC48051.1"/>
    <property type="molecule type" value="Genomic_DNA"/>
</dbReference>
<dbReference type="SUPFAM" id="SSF54416">
    <property type="entry name" value="Amine oxidase N-terminal region"/>
    <property type="match status" value="2"/>
</dbReference>
<feature type="compositionally biased region" description="Gly residues" evidence="13">
    <location>
        <begin position="639"/>
        <end position="653"/>
    </location>
</feature>
<evidence type="ECO:0000256" key="5">
    <source>
        <dbReference type="ARBA" id="ARBA00011738"/>
    </source>
</evidence>
<evidence type="ECO:0000256" key="8">
    <source>
        <dbReference type="ARBA" id="ARBA00023002"/>
    </source>
</evidence>
<dbReference type="Gene3D" id="2.70.98.20">
    <property type="entry name" value="Copper amine oxidase, catalytic domain"/>
    <property type="match status" value="1"/>
</dbReference>
<name>A0ABY4V1E5_STRFL</name>
<keyword evidence="9 12" id="KW-0186">Copper</keyword>
<sequence length="653" mass="73039">MTEISAQPPLQAAHPLAMYLAHEFQTAQSVLDEAGHLGEAVRFVSVLPEEPEKAEILKFRDGDRVDRRMRILLLDRATGDSSEAVVSITRKTVDYFRRISTEVDGQPPILTEEFEVVEEILKADAGWAKALARRGLKPDAVIPVSLSAGHFGYEDEAGRRVIRSLGFHQPQKGDQWWAHPIDGLVAYIDLIDRSVMKIIDDELVPVPQESGNFQDPDYAGPARTSLKPIEITQPEGVSFSVDDGLVTWENWKLRLGFNVREGLTLHQISFYDRDQQRDRPVVNRASIAEMIVPYGDPSKVRFWQTYFDQGEYLFGRYANSLELGCDCLGDIHYIDAVVADKFGGPRTIRNAICMHEEDYGVLWKHSDMFLGVNETRRQRRLVISFFTTVGNYDYGFYWYLYLDGTIACEVKATGVVFTSGYPEHGREFATQIAPGLGAPFHQHLFCARLDMAVDGQRNAVDEVDAVRVPVDARNPYGNAFGRQVTRLRSEAEAQRHADPSRNRVWRISNPDVLNRVSEPVAYDLIPEGLPTLLADEQSSVAARAAFATRHLWVTRHADDERYPAGHLVNQHPGGMGLPAWTSADRCVDGEDVVLWHTFGLTHFPRPEDWPVMPVDSTGFTLKPAGFFDRNPTLDVPRSGGAGHCGGPSGSASH</sequence>
<evidence type="ECO:0000313" key="18">
    <source>
        <dbReference type="Proteomes" id="UP001056079"/>
    </source>
</evidence>
<evidence type="ECO:0000256" key="6">
    <source>
        <dbReference type="ARBA" id="ARBA00022723"/>
    </source>
</evidence>
<dbReference type="Pfam" id="PF21994">
    <property type="entry name" value="AGAO-like_N2"/>
    <property type="match status" value="1"/>
</dbReference>
<keyword evidence="18" id="KW-1185">Reference proteome</keyword>
<comment type="cofactor">
    <cofactor evidence="2">
        <name>Mn(2+)</name>
        <dbReference type="ChEBI" id="CHEBI:29035"/>
    </cofactor>
</comment>
<keyword evidence="7 12" id="KW-0801">TPQ</keyword>
<evidence type="ECO:0000256" key="10">
    <source>
        <dbReference type="ARBA" id="ARBA00023211"/>
    </source>
</evidence>
<comment type="cofactor">
    <cofactor evidence="12">
        <name>Cu cation</name>
        <dbReference type="ChEBI" id="CHEBI:23378"/>
    </cofactor>
    <text evidence="12">Contains 1 topaquinone per subunit.</text>
</comment>
<dbReference type="InterPro" id="IPR015802">
    <property type="entry name" value="Cu_amine_oxidase_N3"/>
</dbReference>
<proteinExistence type="inferred from homology"/>
<dbReference type="SUPFAM" id="SSF49998">
    <property type="entry name" value="Amine oxidase catalytic domain"/>
    <property type="match status" value="1"/>
</dbReference>
<dbReference type="Proteomes" id="UP001056079">
    <property type="component" value="Chromosome"/>
</dbReference>
<evidence type="ECO:0000256" key="1">
    <source>
        <dbReference type="ARBA" id="ARBA00001935"/>
    </source>
</evidence>
<evidence type="ECO:0000313" key="17">
    <source>
        <dbReference type="EMBL" id="USC48051.1"/>
    </source>
</evidence>
<dbReference type="InterPro" id="IPR015798">
    <property type="entry name" value="Cu_amine_oxidase_C"/>
</dbReference>
<evidence type="ECO:0000256" key="13">
    <source>
        <dbReference type="SAM" id="MobiDB-lite"/>
    </source>
</evidence>
<feature type="domain" description="AGAO-like N2" evidence="16">
    <location>
        <begin position="21"/>
        <end position="94"/>
    </location>
</feature>
<dbReference type="PROSITE" id="PS01164">
    <property type="entry name" value="COPPER_AMINE_OXID_1"/>
    <property type="match status" value="1"/>
</dbReference>
<comment type="subunit">
    <text evidence="5">Homodimer.</text>
</comment>
<keyword evidence="6 12" id="KW-0479">Metal-binding</keyword>
<evidence type="ECO:0000259" key="15">
    <source>
        <dbReference type="Pfam" id="PF02728"/>
    </source>
</evidence>
<dbReference type="InterPro" id="IPR049947">
    <property type="entry name" value="Cu_Am_Ox_Cu-bd"/>
</dbReference>
<comment type="catalytic activity">
    <reaction evidence="11">
        <text>a primary methyl amine + O2 + H2O = an aldehyde + H2O2 + NH4(+)</text>
        <dbReference type="Rhea" id="RHEA:16153"/>
        <dbReference type="ChEBI" id="CHEBI:15377"/>
        <dbReference type="ChEBI" id="CHEBI:15379"/>
        <dbReference type="ChEBI" id="CHEBI:16240"/>
        <dbReference type="ChEBI" id="CHEBI:17478"/>
        <dbReference type="ChEBI" id="CHEBI:28938"/>
        <dbReference type="ChEBI" id="CHEBI:228804"/>
        <dbReference type="EC" id="1.4.3.21"/>
    </reaction>
</comment>
<comment type="cofactor">
    <cofactor evidence="3">
        <name>Zn(2+)</name>
        <dbReference type="ChEBI" id="CHEBI:29105"/>
    </cofactor>
</comment>
<dbReference type="RefSeq" id="WP_006126444.1">
    <property type="nucleotide sequence ID" value="NZ_CP098609.1"/>
</dbReference>
<dbReference type="InterPro" id="IPR016182">
    <property type="entry name" value="Cu_amine_oxidase_N-reg"/>
</dbReference>
<dbReference type="InterPro" id="IPR054157">
    <property type="entry name" value="AGAO-like_N2"/>
</dbReference>
<evidence type="ECO:0000256" key="12">
    <source>
        <dbReference type="RuleBase" id="RU000672"/>
    </source>
</evidence>
<dbReference type="InterPro" id="IPR036460">
    <property type="entry name" value="Cu_amine_oxidase_C_sf"/>
</dbReference>
<feature type="domain" description="Copper amine oxidase catalytic" evidence="14">
    <location>
        <begin position="229"/>
        <end position="633"/>
    </location>
</feature>
<dbReference type="EC" id="1.4.3.-" evidence="12"/>
<evidence type="ECO:0000256" key="9">
    <source>
        <dbReference type="ARBA" id="ARBA00023008"/>
    </source>
</evidence>
<accession>A0ABY4V1E5</accession>
<evidence type="ECO:0000259" key="14">
    <source>
        <dbReference type="Pfam" id="PF01179"/>
    </source>
</evidence>
<evidence type="ECO:0000259" key="16">
    <source>
        <dbReference type="Pfam" id="PF21994"/>
    </source>
</evidence>
<dbReference type="Gene3D" id="3.10.450.40">
    <property type="match status" value="2"/>
</dbReference>
<feature type="domain" description="Copper amine oxidase N3-terminal" evidence="15">
    <location>
        <begin position="107"/>
        <end position="206"/>
    </location>
</feature>
<keyword evidence="10" id="KW-0464">Manganese</keyword>
<evidence type="ECO:0000256" key="11">
    <source>
        <dbReference type="ARBA" id="ARBA00048032"/>
    </source>
</evidence>
<dbReference type="InterPro" id="IPR049948">
    <property type="entry name" value="Cu_Am_ox_TPQ-bd"/>
</dbReference>